<dbReference type="InterPro" id="IPR001387">
    <property type="entry name" value="Cro/C1-type_HTH"/>
</dbReference>
<evidence type="ECO:0008006" key="3">
    <source>
        <dbReference type="Google" id="ProtNLM"/>
    </source>
</evidence>
<dbReference type="Pfam" id="PF13730">
    <property type="entry name" value="HTH_36"/>
    <property type="match status" value="1"/>
</dbReference>
<name>A0A2A8BYK7_9BACI</name>
<dbReference type="Proteomes" id="UP000219775">
    <property type="component" value="Unassembled WGS sequence"/>
</dbReference>
<evidence type="ECO:0000313" key="1">
    <source>
        <dbReference type="EMBL" id="PEM65346.1"/>
    </source>
</evidence>
<dbReference type="EMBL" id="NUDP01000117">
    <property type="protein sequence ID" value="PEM65346.1"/>
    <property type="molecule type" value="Genomic_DNA"/>
</dbReference>
<gene>
    <name evidence="1" type="ORF">CN613_25735</name>
</gene>
<proteinExistence type="predicted"/>
<dbReference type="InterPro" id="IPR036388">
    <property type="entry name" value="WH-like_DNA-bd_sf"/>
</dbReference>
<organism evidence="1 2">
    <name type="scientific">Bacillus pseudomycoides</name>
    <dbReference type="NCBI Taxonomy" id="64104"/>
    <lineage>
        <taxon>Bacteria</taxon>
        <taxon>Bacillati</taxon>
        <taxon>Bacillota</taxon>
        <taxon>Bacilli</taxon>
        <taxon>Bacillales</taxon>
        <taxon>Bacillaceae</taxon>
        <taxon>Bacillus</taxon>
        <taxon>Bacillus cereus group</taxon>
    </lineage>
</organism>
<dbReference type="CDD" id="cd00093">
    <property type="entry name" value="HTH_XRE"/>
    <property type="match status" value="1"/>
</dbReference>
<protein>
    <recommendedName>
        <fullName evidence="3">Helix-turn-helix domain-containing protein</fullName>
    </recommendedName>
</protein>
<accession>A0A2A8BYK7</accession>
<reference evidence="1 2" key="1">
    <citation type="submission" date="2017-09" db="EMBL/GenBank/DDBJ databases">
        <title>Large-scale bioinformatics analysis of Bacillus genomes uncovers conserved roles of natural products in bacterial physiology.</title>
        <authorList>
            <consortium name="Agbiome Team Llc"/>
            <person name="Bleich R.M."/>
            <person name="Grubbs K.J."/>
            <person name="Santa Maria K.C."/>
            <person name="Allen S.E."/>
            <person name="Farag S."/>
            <person name="Shank E.A."/>
            <person name="Bowers A."/>
        </authorList>
    </citation>
    <scope>NUCLEOTIDE SEQUENCE [LARGE SCALE GENOMIC DNA]</scope>
    <source>
        <strain evidence="1 2">AFS009893</strain>
    </source>
</reference>
<dbReference type="Gene3D" id="1.10.10.10">
    <property type="entry name" value="Winged helix-like DNA-binding domain superfamily/Winged helix DNA-binding domain"/>
    <property type="match status" value="1"/>
</dbReference>
<comment type="caution">
    <text evidence="1">The sequence shown here is derived from an EMBL/GenBank/DDBJ whole genome shotgun (WGS) entry which is preliminary data.</text>
</comment>
<sequence>MSEKMFSISFDTELNQATNAVDNSVYLRVYSSMFTSGLVANMGIHNFATLLVIASYMNEKGECYPTQVQLAERLGVHRNSVNKYVNNLLDIRVNGKPVITREIVNQGRGRVSSYYKIQPLSQIAIFDGEVAEIAKVEQEEAPEKPEPIAKVKPNAILAMFCEKYQETYDVRYNPAYGRDNKQLKKLTETYNDEQIRKIIDIGIGEYDKRWKSAKFPRPSVGAISTWVANHVMEIADQYEEQDKKFEEAQAKQAETDAALTNKLDKLASL</sequence>
<evidence type="ECO:0000313" key="2">
    <source>
        <dbReference type="Proteomes" id="UP000219775"/>
    </source>
</evidence>
<dbReference type="AlphaFoldDB" id="A0A2A8BYK7"/>
<dbReference type="RefSeq" id="WP_098129113.1">
    <property type="nucleotide sequence ID" value="NZ_NUDP01000117.1"/>
</dbReference>